<dbReference type="EMBL" id="HF935702">
    <property type="protein sequence ID" value="CCX31920.1"/>
    <property type="molecule type" value="Genomic_DNA"/>
</dbReference>
<reference evidence="2 3" key="1">
    <citation type="journal article" date="2013" name="PLoS Genet.">
        <title>The genome and development-dependent transcriptomes of Pyronema confluens: a window into fungal evolution.</title>
        <authorList>
            <person name="Traeger S."/>
            <person name="Altegoer F."/>
            <person name="Freitag M."/>
            <person name="Gabaldon T."/>
            <person name="Kempken F."/>
            <person name="Kumar A."/>
            <person name="Marcet-Houben M."/>
            <person name="Poggeler S."/>
            <person name="Stajich J.E."/>
            <person name="Nowrousian M."/>
        </authorList>
    </citation>
    <scope>NUCLEOTIDE SEQUENCE [LARGE SCALE GENOMIC DNA]</scope>
    <source>
        <strain evidence="3">CBS 100304</strain>
        <tissue evidence="2">Vegetative mycelium</tissue>
    </source>
</reference>
<dbReference type="OMA" id="CHFPFGS"/>
<feature type="compositionally biased region" description="Low complexity" evidence="1">
    <location>
        <begin position="56"/>
        <end position="65"/>
    </location>
</feature>
<sequence length="133" mass="13772">MTGAPVKRRSPLTPPSVTPPSVTVSESTTLPGSRDRCKSPCSRASALLAKVAIVSSTPSTVPSSPRLCGASSPESANSTPTATPPDDCGQFPFASTKQLPESPEGGYVSFPMFEAFGDYAQDQEDGSVSPTHR</sequence>
<dbReference type="eggNOG" id="ENOG502T2EJ">
    <property type="taxonomic scope" value="Eukaryota"/>
</dbReference>
<feature type="compositionally biased region" description="Low complexity" evidence="1">
    <location>
        <begin position="19"/>
        <end position="31"/>
    </location>
</feature>
<dbReference type="AlphaFoldDB" id="U4LRH0"/>
<organism evidence="2 3">
    <name type="scientific">Pyronema omphalodes (strain CBS 100304)</name>
    <name type="common">Pyronema confluens</name>
    <dbReference type="NCBI Taxonomy" id="1076935"/>
    <lineage>
        <taxon>Eukaryota</taxon>
        <taxon>Fungi</taxon>
        <taxon>Dikarya</taxon>
        <taxon>Ascomycota</taxon>
        <taxon>Pezizomycotina</taxon>
        <taxon>Pezizomycetes</taxon>
        <taxon>Pezizales</taxon>
        <taxon>Pyronemataceae</taxon>
        <taxon>Pyronema</taxon>
    </lineage>
</organism>
<accession>U4LRH0</accession>
<dbReference type="OrthoDB" id="5397723at2759"/>
<evidence type="ECO:0000256" key="1">
    <source>
        <dbReference type="SAM" id="MobiDB-lite"/>
    </source>
</evidence>
<dbReference type="Proteomes" id="UP000018144">
    <property type="component" value="Unassembled WGS sequence"/>
</dbReference>
<feature type="region of interest" description="Disordered" evidence="1">
    <location>
        <begin position="1"/>
        <end position="39"/>
    </location>
</feature>
<feature type="compositionally biased region" description="Basic residues" evidence="1">
    <location>
        <begin position="1"/>
        <end position="10"/>
    </location>
</feature>
<name>U4LRH0_PYROM</name>
<feature type="compositionally biased region" description="Polar residues" evidence="1">
    <location>
        <begin position="72"/>
        <end position="81"/>
    </location>
</feature>
<proteinExistence type="predicted"/>
<protein>
    <submittedName>
        <fullName evidence="2">Uncharacterized protein</fullName>
    </submittedName>
</protein>
<keyword evidence="3" id="KW-1185">Reference proteome</keyword>
<evidence type="ECO:0000313" key="3">
    <source>
        <dbReference type="Proteomes" id="UP000018144"/>
    </source>
</evidence>
<evidence type="ECO:0000313" key="2">
    <source>
        <dbReference type="EMBL" id="CCX31920.1"/>
    </source>
</evidence>
<feature type="region of interest" description="Disordered" evidence="1">
    <location>
        <begin position="56"/>
        <end position="110"/>
    </location>
</feature>
<gene>
    <name evidence="2" type="ORF">PCON_11997</name>
</gene>